<dbReference type="EMBL" id="BNCP01000026">
    <property type="protein sequence ID" value="GIL83359.1"/>
    <property type="molecule type" value="Genomic_DNA"/>
</dbReference>
<dbReference type="Proteomes" id="UP000747110">
    <property type="component" value="Unassembled WGS sequence"/>
</dbReference>
<evidence type="ECO:0000313" key="3">
    <source>
        <dbReference type="Proteomes" id="UP000747110"/>
    </source>
</evidence>
<dbReference type="EMBL" id="BNCP01000026">
    <property type="protein sequence ID" value="GIL83360.1"/>
    <property type="molecule type" value="Genomic_DNA"/>
</dbReference>
<feature type="chain" id="PRO_5036271521" description="DUF1996 domain-containing protein" evidence="1">
    <location>
        <begin position="25"/>
        <end position="327"/>
    </location>
</feature>
<gene>
    <name evidence="2" type="ORF">Vretifemale_12190</name>
</gene>
<sequence length="327" mass="36376">MSLFRTSSLALILLILSYSNGARGGPTIKVVGDRYYHPQSPRDYLQTYVILPTDHTSSTSPVAVGIELTDGFVAKASKLPMQSMEIPIGPSTFFNFTGFEIRTTSIPLVGTNPFPFVYWSYNLFGHPPVGVYDKAHFDFHFMFPTPENWWDQEWTSDSHGPCMGGSNETFFKTFKPIPAKCWPGGSSRNITQVGDFVWAMGSHLFDLAAPEFNPPRHFNFTQIYGQYDGEIKYFEAMVTEEVMKRPRGYKECKSLLDNPMAMTVSRDLPGEMCLERKVKVFSVEYRSFSRVPGSCGPLTAETAKGAYPAPAAPVPPNLCSLPAPVAA</sequence>
<dbReference type="OrthoDB" id="523142at2759"/>
<evidence type="ECO:0008006" key="4">
    <source>
        <dbReference type="Google" id="ProtNLM"/>
    </source>
</evidence>
<comment type="caution">
    <text evidence="2">The sequence shown here is derived from an EMBL/GenBank/DDBJ whole genome shotgun (WGS) entry which is preliminary data.</text>
</comment>
<feature type="signal peptide" evidence="1">
    <location>
        <begin position="1"/>
        <end position="24"/>
    </location>
</feature>
<keyword evidence="3" id="KW-1185">Reference proteome</keyword>
<dbReference type="AlphaFoldDB" id="A0A8J4CHV5"/>
<reference evidence="2" key="1">
    <citation type="journal article" date="2021" name="Proc. Natl. Acad. Sci. U.S.A.">
        <title>Three genomes in the algal genus Volvox reveal the fate of a haploid sex-determining region after a transition to homothallism.</title>
        <authorList>
            <person name="Yamamoto K."/>
            <person name="Hamaji T."/>
            <person name="Kawai-Toyooka H."/>
            <person name="Matsuzaki R."/>
            <person name="Takahashi F."/>
            <person name="Nishimura Y."/>
            <person name="Kawachi M."/>
            <person name="Noguchi H."/>
            <person name="Minakuchi Y."/>
            <person name="Umen J.G."/>
            <person name="Toyoda A."/>
            <person name="Nozaki H."/>
        </authorList>
    </citation>
    <scope>NUCLEOTIDE SEQUENCE</scope>
    <source>
        <strain evidence="2">NIES-3786</strain>
    </source>
</reference>
<evidence type="ECO:0000256" key="1">
    <source>
        <dbReference type="SAM" id="SignalP"/>
    </source>
</evidence>
<organism evidence="2 3">
    <name type="scientific">Volvox reticuliferus</name>
    <dbReference type="NCBI Taxonomy" id="1737510"/>
    <lineage>
        <taxon>Eukaryota</taxon>
        <taxon>Viridiplantae</taxon>
        <taxon>Chlorophyta</taxon>
        <taxon>core chlorophytes</taxon>
        <taxon>Chlorophyceae</taxon>
        <taxon>CS clade</taxon>
        <taxon>Chlamydomonadales</taxon>
        <taxon>Volvocaceae</taxon>
        <taxon>Volvox</taxon>
    </lineage>
</organism>
<evidence type="ECO:0000313" key="2">
    <source>
        <dbReference type="EMBL" id="GIL83360.1"/>
    </source>
</evidence>
<keyword evidence="1" id="KW-0732">Signal</keyword>
<accession>A0A8J4CHV5</accession>
<protein>
    <recommendedName>
        <fullName evidence="4">DUF1996 domain-containing protein</fullName>
    </recommendedName>
</protein>
<name>A0A8J4CHV5_9CHLO</name>
<proteinExistence type="predicted"/>